<feature type="compositionally biased region" description="Basic residues" evidence="1">
    <location>
        <begin position="240"/>
        <end position="253"/>
    </location>
</feature>
<feature type="compositionally biased region" description="Polar residues" evidence="1">
    <location>
        <begin position="227"/>
        <end position="237"/>
    </location>
</feature>
<feature type="region of interest" description="Disordered" evidence="1">
    <location>
        <begin position="227"/>
        <end position="265"/>
    </location>
</feature>
<evidence type="ECO:0000313" key="3">
    <source>
        <dbReference type="Proteomes" id="UP001595075"/>
    </source>
</evidence>
<dbReference type="EMBL" id="JAZHXI010000022">
    <property type="protein sequence ID" value="KAL2060406.1"/>
    <property type="molecule type" value="Genomic_DNA"/>
</dbReference>
<sequence>MADDIANGFKFSPPPFQLNRRRFSNIPDMDPGALSLAGPIELQARDSSPQSHITQSIPRYTSLIISQATMYPATREDAPSILYNPLTNSICYQEGNVVVRRAIIAIKLRQKLPAPATWVTAPPSTAVIKRVLWAQASPSMFTSLDGTTTSDDPRKQNFSNRVMIKLDSQGHMNLAAQSQSLNNQASLFPIRHPLRSTATATNNTTSINLDCEYSQAHRSSIFVGSRTAHSSGNLSTARNRVSKSNRSKSRHILHPANTFSRSTSS</sequence>
<name>A0ABR4BTH6_9HELO</name>
<protein>
    <submittedName>
        <fullName evidence="2">Uncharacterized protein</fullName>
    </submittedName>
</protein>
<keyword evidence="3" id="KW-1185">Reference proteome</keyword>
<organism evidence="2 3">
    <name type="scientific">Oculimacula yallundae</name>
    <dbReference type="NCBI Taxonomy" id="86028"/>
    <lineage>
        <taxon>Eukaryota</taxon>
        <taxon>Fungi</taxon>
        <taxon>Dikarya</taxon>
        <taxon>Ascomycota</taxon>
        <taxon>Pezizomycotina</taxon>
        <taxon>Leotiomycetes</taxon>
        <taxon>Helotiales</taxon>
        <taxon>Ploettnerulaceae</taxon>
        <taxon>Oculimacula</taxon>
    </lineage>
</organism>
<accession>A0ABR4BTH6</accession>
<evidence type="ECO:0000256" key="1">
    <source>
        <dbReference type="SAM" id="MobiDB-lite"/>
    </source>
</evidence>
<evidence type="ECO:0000313" key="2">
    <source>
        <dbReference type="EMBL" id="KAL2060406.1"/>
    </source>
</evidence>
<proteinExistence type="predicted"/>
<dbReference type="Proteomes" id="UP001595075">
    <property type="component" value="Unassembled WGS sequence"/>
</dbReference>
<comment type="caution">
    <text evidence="2">The sequence shown here is derived from an EMBL/GenBank/DDBJ whole genome shotgun (WGS) entry which is preliminary data.</text>
</comment>
<gene>
    <name evidence="2" type="ORF">VTL71DRAFT_9436</name>
</gene>
<reference evidence="2 3" key="1">
    <citation type="journal article" date="2024" name="Commun. Biol.">
        <title>Comparative genomic analysis of thermophilic fungi reveals convergent evolutionary adaptations and gene losses.</title>
        <authorList>
            <person name="Steindorff A.S."/>
            <person name="Aguilar-Pontes M.V."/>
            <person name="Robinson A.J."/>
            <person name="Andreopoulos B."/>
            <person name="LaButti K."/>
            <person name="Kuo A."/>
            <person name="Mondo S."/>
            <person name="Riley R."/>
            <person name="Otillar R."/>
            <person name="Haridas S."/>
            <person name="Lipzen A."/>
            <person name="Grimwood J."/>
            <person name="Schmutz J."/>
            <person name="Clum A."/>
            <person name="Reid I.D."/>
            <person name="Moisan M.C."/>
            <person name="Butler G."/>
            <person name="Nguyen T.T.M."/>
            <person name="Dewar K."/>
            <person name="Conant G."/>
            <person name="Drula E."/>
            <person name="Henrissat B."/>
            <person name="Hansel C."/>
            <person name="Singer S."/>
            <person name="Hutchinson M.I."/>
            <person name="de Vries R.P."/>
            <person name="Natvig D.O."/>
            <person name="Powell A.J."/>
            <person name="Tsang A."/>
            <person name="Grigoriev I.V."/>
        </authorList>
    </citation>
    <scope>NUCLEOTIDE SEQUENCE [LARGE SCALE GENOMIC DNA]</scope>
    <source>
        <strain evidence="2 3">CBS 494.80</strain>
    </source>
</reference>